<keyword evidence="5 6" id="KW-0472">Membrane</keyword>
<feature type="transmembrane region" description="Helical" evidence="6">
    <location>
        <begin position="98"/>
        <end position="116"/>
    </location>
</feature>
<evidence type="ECO:0000256" key="1">
    <source>
        <dbReference type="ARBA" id="ARBA00004651"/>
    </source>
</evidence>
<dbReference type="PANTHER" id="PTHR33529">
    <property type="entry name" value="SLR0882 PROTEIN-RELATED"/>
    <property type="match status" value="1"/>
</dbReference>
<evidence type="ECO:0000256" key="6">
    <source>
        <dbReference type="SAM" id="Phobius"/>
    </source>
</evidence>
<keyword evidence="8" id="KW-1185">Reference proteome</keyword>
<dbReference type="KEGG" id="bhc:JFL75_14745"/>
<dbReference type="RefSeq" id="WP_215625489.1">
    <property type="nucleotide sequence ID" value="NZ_CP067089.2"/>
</dbReference>
<protein>
    <submittedName>
        <fullName evidence="7">LptF/LptG family permease</fullName>
    </submittedName>
</protein>
<dbReference type="Proteomes" id="UP000595917">
    <property type="component" value="Chromosome"/>
</dbReference>
<comment type="subcellular location">
    <subcellularLocation>
        <location evidence="1">Cell membrane</location>
        <topology evidence="1">Multi-pass membrane protein</topology>
    </subcellularLocation>
</comment>
<feature type="transmembrane region" description="Helical" evidence="6">
    <location>
        <begin position="12"/>
        <end position="39"/>
    </location>
</feature>
<evidence type="ECO:0000256" key="4">
    <source>
        <dbReference type="ARBA" id="ARBA00022989"/>
    </source>
</evidence>
<evidence type="ECO:0000256" key="5">
    <source>
        <dbReference type="ARBA" id="ARBA00023136"/>
    </source>
</evidence>
<feature type="transmembrane region" description="Helical" evidence="6">
    <location>
        <begin position="297"/>
        <end position="315"/>
    </location>
</feature>
<keyword evidence="3 6" id="KW-0812">Transmembrane</keyword>
<keyword evidence="4 6" id="KW-1133">Transmembrane helix</keyword>
<dbReference type="InterPro" id="IPR005495">
    <property type="entry name" value="LptG/LptF_permease"/>
</dbReference>
<reference evidence="7" key="1">
    <citation type="submission" date="2021-01" db="EMBL/GenBank/DDBJ databases">
        <title>Description of Breznakiella homolactica.</title>
        <authorList>
            <person name="Song Y."/>
            <person name="Brune A."/>
        </authorList>
    </citation>
    <scope>NUCLEOTIDE SEQUENCE</scope>
    <source>
        <strain evidence="7">RmG30</strain>
    </source>
</reference>
<dbReference type="Pfam" id="PF03739">
    <property type="entry name" value="LptF_LptG"/>
    <property type="match status" value="1"/>
</dbReference>
<gene>
    <name evidence="7" type="ORF">JFL75_14745</name>
</gene>
<feature type="transmembrane region" description="Helical" evidence="6">
    <location>
        <begin position="59"/>
        <end position="77"/>
    </location>
</feature>
<keyword evidence="2" id="KW-1003">Cell membrane</keyword>
<name>A0A7T7XKY9_9SPIR</name>
<dbReference type="PANTHER" id="PTHR33529:SF6">
    <property type="entry name" value="YJGP_YJGQ FAMILY PERMEASE"/>
    <property type="match status" value="1"/>
</dbReference>
<sequence>MILDRYLARQFAPVFAVALSMFMLLLSLIDLFANLWRYLNNEVPVFQILQVSLYYLPKSLSYALPISLLFATAYTLGDLYARNELTAVFSSGIPYRRFCLPFVVIGLAASVFSFFFEDQVVIPTFKMKNTLSKTLLRQPQSANNSDIVIKTRNGKTIYSVDYYDDSAKTLNGISIVEQSETGEFEALIRAPRAVWDGDRWQFENGLIYRWDSDILRAVSFDDSFLYTETPDAFRRSAVNVEELPAGDAALLVEDLKLAGLPYVAAQADYLHRYSFPSASFVVIILSIAMGGRFKKNILLMSLLSSLAAAVVFYIMEMITMMMAKLGYIPPFVGAWFPIVSFIVIGMVLMRSAKT</sequence>
<evidence type="ECO:0000256" key="2">
    <source>
        <dbReference type="ARBA" id="ARBA00022475"/>
    </source>
</evidence>
<evidence type="ECO:0000256" key="3">
    <source>
        <dbReference type="ARBA" id="ARBA00022692"/>
    </source>
</evidence>
<dbReference type="GO" id="GO:0015920">
    <property type="term" value="P:lipopolysaccharide transport"/>
    <property type="evidence" value="ECO:0007669"/>
    <property type="project" value="TreeGrafter"/>
</dbReference>
<evidence type="ECO:0000313" key="8">
    <source>
        <dbReference type="Proteomes" id="UP000595917"/>
    </source>
</evidence>
<evidence type="ECO:0000313" key="7">
    <source>
        <dbReference type="EMBL" id="QQO08183.1"/>
    </source>
</evidence>
<dbReference type="GO" id="GO:0043190">
    <property type="term" value="C:ATP-binding cassette (ABC) transporter complex"/>
    <property type="evidence" value="ECO:0007669"/>
    <property type="project" value="TreeGrafter"/>
</dbReference>
<feature type="transmembrane region" description="Helical" evidence="6">
    <location>
        <begin position="273"/>
        <end position="290"/>
    </location>
</feature>
<accession>A0A7T7XKY9</accession>
<dbReference type="EMBL" id="CP067089">
    <property type="protein sequence ID" value="QQO08183.1"/>
    <property type="molecule type" value="Genomic_DNA"/>
</dbReference>
<dbReference type="AlphaFoldDB" id="A0A7T7XKY9"/>
<proteinExistence type="predicted"/>
<feature type="transmembrane region" description="Helical" evidence="6">
    <location>
        <begin position="327"/>
        <end position="349"/>
    </location>
</feature>
<organism evidence="7 8">
    <name type="scientific">Breznakiella homolactica</name>
    <dbReference type="NCBI Taxonomy" id="2798577"/>
    <lineage>
        <taxon>Bacteria</taxon>
        <taxon>Pseudomonadati</taxon>
        <taxon>Spirochaetota</taxon>
        <taxon>Spirochaetia</taxon>
        <taxon>Spirochaetales</taxon>
        <taxon>Breznakiellaceae</taxon>
        <taxon>Breznakiella</taxon>
    </lineage>
</organism>